<proteinExistence type="predicted"/>
<gene>
    <name evidence="2" type="ORF">Z518_00056</name>
</gene>
<evidence type="ECO:0000256" key="1">
    <source>
        <dbReference type="SAM" id="MobiDB-lite"/>
    </source>
</evidence>
<evidence type="ECO:0000313" key="2">
    <source>
        <dbReference type="EMBL" id="KIX08978.1"/>
    </source>
</evidence>
<protein>
    <submittedName>
        <fullName evidence="2">Uncharacterized protein</fullName>
    </submittedName>
</protein>
<dbReference type="AlphaFoldDB" id="A0A0D2HEH8"/>
<name>A0A0D2HEH8_9EURO</name>
<reference evidence="2 3" key="1">
    <citation type="submission" date="2015-01" db="EMBL/GenBank/DDBJ databases">
        <title>The Genome Sequence of Rhinocladiella mackenzie CBS 650.93.</title>
        <authorList>
            <consortium name="The Broad Institute Genomics Platform"/>
            <person name="Cuomo C."/>
            <person name="de Hoog S."/>
            <person name="Gorbushina A."/>
            <person name="Stielow B."/>
            <person name="Teixiera M."/>
            <person name="Abouelleil A."/>
            <person name="Chapman S.B."/>
            <person name="Priest M."/>
            <person name="Young S.K."/>
            <person name="Wortman J."/>
            <person name="Nusbaum C."/>
            <person name="Birren B."/>
        </authorList>
    </citation>
    <scope>NUCLEOTIDE SEQUENCE [LARGE SCALE GENOMIC DNA]</scope>
    <source>
        <strain evidence="2 3">CBS 650.93</strain>
    </source>
</reference>
<dbReference type="VEuPathDB" id="FungiDB:Z518_00056"/>
<dbReference type="OrthoDB" id="5357217at2759"/>
<dbReference type="GeneID" id="25288127"/>
<dbReference type="Proteomes" id="UP000053617">
    <property type="component" value="Unassembled WGS sequence"/>
</dbReference>
<keyword evidence="3" id="KW-1185">Reference proteome</keyword>
<organism evidence="2 3">
    <name type="scientific">Rhinocladiella mackenziei CBS 650.93</name>
    <dbReference type="NCBI Taxonomy" id="1442369"/>
    <lineage>
        <taxon>Eukaryota</taxon>
        <taxon>Fungi</taxon>
        <taxon>Dikarya</taxon>
        <taxon>Ascomycota</taxon>
        <taxon>Pezizomycotina</taxon>
        <taxon>Eurotiomycetes</taxon>
        <taxon>Chaetothyriomycetidae</taxon>
        <taxon>Chaetothyriales</taxon>
        <taxon>Herpotrichiellaceae</taxon>
        <taxon>Rhinocladiella</taxon>
    </lineage>
</organism>
<dbReference type="EMBL" id="KN847475">
    <property type="protein sequence ID" value="KIX08978.1"/>
    <property type="molecule type" value="Genomic_DNA"/>
</dbReference>
<sequence length="270" mass="30226">MKYKLNQWEQQIEDEFQRAQQTPGTAEYLSTLLTGPDHTCPHANKEKTRGTPKRLGFFRATDGSTTYLDTDKVCQSCYDAAVPEGFNVWSTAYNPSTRPMTPKSQARFNNEGGDKLNNWAALNVPDFYPPMWQAGTEDDFDSVPVTDKHMPTNAEVKELWRALVTAGQPFYIDQLHLSEPWNPRAPDQKAEDARVSRENHLAYANAARGFIATGIGGAGCNTIIEQRVLGERAVEIPARFGENWKMATHDESEVPDASESSPHPPRVRSL</sequence>
<accession>A0A0D2HEH8</accession>
<dbReference type="RefSeq" id="XP_013276114.1">
    <property type="nucleotide sequence ID" value="XM_013420660.1"/>
</dbReference>
<evidence type="ECO:0000313" key="3">
    <source>
        <dbReference type="Proteomes" id="UP000053617"/>
    </source>
</evidence>
<feature type="region of interest" description="Disordered" evidence="1">
    <location>
        <begin position="249"/>
        <end position="270"/>
    </location>
</feature>
<dbReference type="STRING" id="1442369.A0A0D2HEH8"/>
<dbReference type="HOGENOM" id="CLU_860516_0_0_1"/>